<feature type="region of interest" description="Disordered" evidence="1">
    <location>
        <begin position="246"/>
        <end position="268"/>
    </location>
</feature>
<sequence>MHFNISFFAPKPTTTISARSFKKNPGDFAKLFDLMPSHGPTVTIESLFKLALDAGYGSLSSRSMKEVLGLLQTDIARLRDYQRARLRLLLSLFDINIRASLFEVHGIAKVLEASEKSDASFILGSVGCRYATEEWLLQRKRYIESFWHYSTYSSKAVAKIKLSAPELAGKSRPDYLVRDNRGEWYALEAKGTFDEGNWSTLRDGLKQAWRLKTIRLTDPNTKTTANVLVSDFACALTHIENNRPRVTFVDPPAGEGSNGWEDAREDGDDATEEPTIALDLVMELAKIQRYFNACQQFRLLGRRKKVKPRSGQAYFENIKWAVAIETRRASDDVWIGILRCVSSKELLMRDLLVASEYVLSRYETSENDGVHQETSLSLDSLSPAMERPVERDRSNIFPLSDSQKRIVKRFRAALAKPRSPEEPTDWLQRIAPMLDVAVVRVNRKPLNVREFVALIAQEAFVESEQNAFRMEVAQREVTQRQRIGRFGMSTLSCGLVVASGAADWDAKPLTLTSRTRL</sequence>
<keyword evidence="3" id="KW-1185">Reference proteome</keyword>
<proteinExistence type="predicted"/>
<evidence type="ECO:0000313" key="3">
    <source>
        <dbReference type="Proteomes" id="UP000238169"/>
    </source>
</evidence>
<dbReference type="EMBL" id="OGTP01000027">
    <property type="protein sequence ID" value="SPB18171.1"/>
    <property type="molecule type" value="Genomic_DNA"/>
</dbReference>
<reference evidence="3" key="1">
    <citation type="submission" date="2018-01" db="EMBL/GenBank/DDBJ databases">
        <authorList>
            <person name="Peeters C."/>
        </authorList>
    </citation>
    <scope>NUCLEOTIDE SEQUENCE [LARGE SCALE GENOMIC DNA]</scope>
</reference>
<dbReference type="Proteomes" id="UP000238169">
    <property type="component" value="Unassembled WGS sequence"/>
</dbReference>
<evidence type="ECO:0000313" key="2">
    <source>
        <dbReference type="EMBL" id="SPB18171.1"/>
    </source>
</evidence>
<organism evidence="2 3">
    <name type="scientific">Caballeronia novacaledonica</name>
    <dbReference type="NCBI Taxonomy" id="1544861"/>
    <lineage>
        <taxon>Bacteria</taxon>
        <taxon>Pseudomonadati</taxon>
        <taxon>Pseudomonadota</taxon>
        <taxon>Betaproteobacteria</taxon>
        <taxon>Burkholderiales</taxon>
        <taxon>Burkholderiaceae</taxon>
        <taxon>Caballeronia</taxon>
    </lineage>
</organism>
<accession>A0A2U3ID82</accession>
<protein>
    <submittedName>
        <fullName evidence="2">Uncharacterized protein</fullName>
    </submittedName>
</protein>
<dbReference type="AlphaFoldDB" id="A0A2U3ID82"/>
<name>A0A2U3ID82_9BURK</name>
<evidence type="ECO:0000256" key="1">
    <source>
        <dbReference type="SAM" id="MobiDB-lite"/>
    </source>
</evidence>
<dbReference type="RefSeq" id="WP_106857627.1">
    <property type="nucleotide sequence ID" value="NZ_OGTP01000027.1"/>
</dbReference>
<gene>
    <name evidence="2" type="ORF">NOV72_05370</name>
</gene>